<gene>
    <name evidence="2" type="ORF">SAMN05421748_109112</name>
</gene>
<dbReference type="OrthoDB" id="3281610at2"/>
<accession>A0A285ILD4</accession>
<dbReference type="Pfam" id="PF13229">
    <property type="entry name" value="Beta_helix"/>
    <property type="match status" value="1"/>
</dbReference>
<dbReference type="AlphaFoldDB" id="A0A285ILD4"/>
<dbReference type="EMBL" id="OBDY01000009">
    <property type="protein sequence ID" value="SNY48785.1"/>
    <property type="molecule type" value="Genomic_DNA"/>
</dbReference>
<dbReference type="Proteomes" id="UP000219612">
    <property type="component" value="Unassembled WGS sequence"/>
</dbReference>
<dbReference type="SUPFAM" id="SSF51126">
    <property type="entry name" value="Pectin lyase-like"/>
    <property type="match status" value="1"/>
</dbReference>
<sequence>MSGTHRAGGPGRRWLILLAVLLLGAVAAGGYRLFFHEGPPDVDAAGPGYWVSTRGTDDADGSPEHPWRSIAHAVEVAPAGAKIFVRDGTYDPFTVARPNLTVMSAPKEHATVKGVSGVRDGILVAASGTTIADLTVRGCVPKPNADVDITGDHGSGIRVHKTSDVTVSGVTVRDSHGTNSAGLQVGCYGILVTDSQDVHVTGSEVMRNGAGIVVSGGGQGVVVDGNNVHDQDVIVQNSTAKDDDFGGYGLAATFVQANPGPVFRNNTVRDNHGPSSDYGTDGGGIEIYDAANLTITGNTFEANDGVLETGTGGRGGCANNVFTGNRAIGGNGPTGFDSDTGLVLRCAAGNTVSNNNFSGMQKFTFLLATGSDFAGSIEGLKITGNTVFRNSGTVVYRLQIDSGKPNLTIDDNTYQTGENAFAVLNGTTSETNVPYDQWRSTTKFDAHSTMQ</sequence>
<evidence type="ECO:0000259" key="1">
    <source>
        <dbReference type="Pfam" id="PF13229"/>
    </source>
</evidence>
<reference evidence="3" key="1">
    <citation type="submission" date="2017-09" db="EMBL/GenBank/DDBJ databases">
        <authorList>
            <person name="Varghese N."/>
            <person name="Submissions S."/>
        </authorList>
    </citation>
    <scope>NUCLEOTIDE SEQUENCE [LARGE SCALE GENOMIC DNA]</scope>
    <source>
        <strain evidence="3">CGMCC 4.6857</strain>
    </source>
</reference>
<dbReference type="InterPro" id="IPR006626">
    <property type="entry name" value="PbH1"/>
</dbReference>
<dbReference type="Gene3D" id="2.160.20.10">
    <property type="entry name" value="Single-stranded right-handed beta-helix, Pectin lyase-like"/>
    <property type="match status" value="2"/>
</dbReference>
<name>A0A285ILD4_9ACTN</name>
<feature type="domain" description="Right handed beta helix" evidence="1">
    <location>
        <begin position="121"/>
        <end position="307"/>
    </location>
</feature>
<keyword evidence="3" id="KW-1185">Reference proteome</keyword>
<dbReference type="RefSeq" id="WP_097321947.1">
    <property type="nucleotide sequence ID" value="NZ_OBDY01000009.1"/>
</dbReference>
<dbReference type="SMART" id="SM00710">
    <property type="entry name" value="PbH1"/>
    <property type="match status" value="10"/>
</dbReference>
<evidence type="ECO:0000313" key="2">
    <source>
        <dbReference type="EMBL" id="SNY48785.1"/>
    </source>
</evidence>
<dbReference type="InterPro" id="IPR012334">
    <property type="entry name" value="Pectin_lyas_fold"/>
</dbReference>
<organism evidence="2 3">
    <name type="scientific">Paractinoplanes atraurantiacus</name>
    <dbReference type="NCBI Taxonomy" id="1036182"/>
    <lineage>
        <taxon>Bacteria</taxon>
        <taxon>Bacillati</taxon>
        <taxon>Actinomycetota</taxon>
        <taxon>Actinomycetes</taxon>
        <taxon>Micromonosporales</taxon>
        <taxon>Micromonosporaceae</taxon>
        <taxon>Paractinoplanes</taxon>
    </lineage>
</organism>
<evidence type="ECO:0000313" key="3">
    <source>
        <dbReference type="Proteomes" id="UP000219612"/>
    </source>
</evidence>
<proteinExistence type="predicted"/>
<dbReference type="InterPro" id="IPR011050">
    <property type="entry name" value="Pectin_lyase_fold/virulence"/>
</dbReference>
<dbReference type="InterPro" id="IPR039448">
    <property type="entry name" value="Beta_helix"/>
</dbReference>
<protein>
    <submittedName>
        <fullName evidence="2">Right handed beta helix region</fullName>
    </submittedName>
</protein>